<sequence length="135" mass="15341">MTRNRLYLILAAVLTIGYCYTAWSILHIHQNNNLTFCPVKNITGIACPSCGSTRSLIEISRGNFTDALLLNPFGYIIAAGLLVLPLWLLYDTLFKKDSLYKSYLKFEKTLRIKWVAIILILLTIANWGWNICKGL</sequence>
<organism evidence="2 3">
    <name type="scientific">Flavobacterium alkalisoli</name>
    <dbReference type="NCBI Taxonomy" id="2602769"/>
    <lineage>
        <taxon>Bacteria</taxon>
        <taxon>Pseudomonadati</taxon>
        <taxon>Bacteroidota</taxon>
        <taxon>Flavobacteriia</taxon>
        <taxon>Flavobacteriales</taxon>
        <taxon>Flavobacteriaceae</taxon>
        <taxon>Flavobacterium</taxon>
    </lineage>
</organism>
<keyword evidence="1" id="KW-0812">Transmembrane</keyword>
<feature type="transmembrane region" description="Helical" evidence="1">
    <location>
        <begin position="110"/>
        <end position="129"/>
    </location>
</feature>
<dbReference type="Pfam" id="PF10825">
    <property type="entry name" value="DUF2752"/>
    <property type="match status" value="1"/>
</dbReference>
<keyword evidence="1" id="KW-0472">Membrane</keyword>
<protein>
    <submittedName>
        <fullName evidence="2">DUF2752 domain-containing protein</fullName>
    </submittedName>
</protein>
<accession>A0A5B9FX61</accession>
<dbReference type="OrthoDB" id="9815897at2"/>
<gene>
    <name evidence="2" type="ORF">FUA48_15335</name>
</gene>
<evidence type="ECO:0000313" key="2">
    <source>
        <dbReference type="EMBL" id="QEE50899.1"/>
    </source>
</evidence>
<proteinExistence type="predicted"/>
<evidence type="ECO:0000313" key="3">
    <source>
        <dbReference type="Proteomes" id="UP000321222"/>
    </source>
</evidence>
<feature type="transmembrane region" description="Helical" evidence="1">
    <location>
        <begin position="7"/>
        <end position="26"/>
    </location>
</feature>
<dbReference type="InterPro" id="IPR021215">
    <property type="entry name" value="DUF2752"/>
</dbReference>
<dbReference type="AlphaFoldDB" id="A0A5B9FX61"/>
<dbReference type="KEGG" id="fak:FUA48_15335"/>
<dbReference type="Proteomes" id="UP000321222">
    <property type="component" value="Chromosome"/>
</dbReference>
<dbReference type="EMBL" id="CP042831">
    <property type="protein sequence ID" value="QEE50899.1"/>
    <property type="molecule type" value="Genomic_DNA"/>
</dbReference>
<name>A0A5B9FX61_9FLAO</name>
<keyword evidence="3" id="KW-1185">Reference proteome</keyword>
<feature type="transmembrane region" description="Helical" evidence="1">
    <location>
        <begin position="73"/>
        <end position="90"/>
    </location>
</feature>
<reference evidence="2 3" key="1">
    <citation type="submission" date="2019-08" db="EMBL/GenBank/DDBJ databases">
        <title>Flavobacterium alkalisoli sp. nov., isolated from rhizosphere soil of Suaeda salsa.</title>
        <authorList>
            <person name="Sun J.-Q."/>
            <person name="Xu L."/>
        </authorList>
    </citation>
    <scope>NUCLEOTIDE SEQUENCE [LARGE SCALE GENOMIC DNA]</scope>
    <source>
        <strain evidence="2 3">XS-5</strain>
    </source>
</reference>
<dbReference type="RefSeq" id="WP_147584342.1">
    <property type="nucleotide sequence ID" value="NZ_CP042831.1"/>
</dbReference>
<evidence type="ECO:0000256" key="1">
    <source>
        <dbReference type="SAM" id="Phobius"/>
    </source>
</evidence>
<keyword evidence="1" id="KW-1133">Transmembrane helix</keyword>